<reference evidence="2" key="1">
    <citation type="journal article" date="2022" name="Mol. Ecol. Resour.">
        <title>The genomes of chicory, endive, great burdock and yacon provide insights into Asteraceae palaeo-polyploidization history and plant inulin production.</title>
        <authorList>
            <person name="Fan W."/>
            <person name="Wang S."/>
            <person name="Wang H."/>
            <person name="Wang A."/>
            <person name="Jiang F."/>
            <person name="Liu H."/>
            <person name="Zhao H."/>
            <person name="Xu D."/>
            <person name="Zhang Y."/>
        </authorList>
    </citation>
    <scope>NUCLEOTIDE SEQUENCE [LARGE SCALE GENOMIC DNA]</scope>
    <source>
        <strain evidence="2">cv. Yunnan</strain>
    </source>
</reference>
<dbReference type="Proteomes" id="UP001056120">
    <property type="component" value="Linkage Group LG27"/>
</dbReference>
<organism evidence="1 2">
    <name type="scientific">Smallanthus sonchifolius</name>
    <dbReference type="NCBI Taxonomy" id="185202"/>
    <lineage>
        <taxon>Eukaryota</taxon>
        <taxon>Viridiplantae</taxon>
        <taxon>Streptophyta</taxon>
        <taxon>Embryophyta</taxon>
        <taxon>Tracheophyta</taxon>
        <taxon>Spermatophyta</taxon>
        <taxon>Magnoliopsida</taxon>
        <taxon>eudicotyledons</taxon>
        <taxon>Gunneridae</taxon>
        <taxon>Pentapetalae</taxon>
        <taxon>asterids</taxon>
        <taxon>campanulids</taxon>
        <taxon>Asterales</taxon>
        <taxon>Asteraceae</taxon>
        <taxon>Asteroideae</taxon>
        <taxon>Heliantheae alliance</taxon>
        <taxon>Millerieae</taxon>
        <taxon>Smallanthus</taxon>
    </lineage>
</organism>
<evidence type="ECO:0000313" key="1">
    <source>
        <dbReference type="EMBL" id="KAI3687084.1"/>
    </source>
</evidence>
<gene>
    <name evidence="1" type="ORF">L1987_80775</name>
</gene>
<reference evidence="1 2" key="2">
    <citation type="journal article" date="2022" name="Mol. Ecol. Resour.">
        <title>The genomes of chicory, endive, great burdock and yacon provide insights into Asteraceae paleo-polyploidization history and plant inulin production.</title>
        <authorList>
            <person name="Fan W."/>
            <person name="Wang S."/>
            <person name="Wang H."/>
            <person name="Wang A."/>
            <person name="Jiang F."/>
            <person name="Liu H."/>
            <person name="Zhao H."/>
            <person name="Xu D."/>
            <person name="Zhang Y."/>
        </authorList>
    </citation>
    <scope>NUCLEOTIDE SEQUENCE [LARGE SCALE GENOMIC DNA]</scope>
    <source>
        <strain evidence="2">cv. Yunnan</strain>
        <tissue evidence="1">Leaves</tissue>
    </source>
</reference>
<comment type="caution">
    <text evidence="1">The sequence shown here is derived from an EMBL/GenBank/DDBJ whole genome shotgun (WGS) entry which is preliminary data.</text>
</comment>
<protein>
    <submittedName>
        <fullName evidence="1">Uncharacterized protein</fullName>
    </submittedName>
</protein>
<keyword evidence="2" id="KW-1185">Reference proteome</keyword>
<evidence type="ECO:0000313" key="2">
    <source>
        <dbReference type="Proteomes" id="UP001056120"/>
    </source>
</evidence>
<name>A0ACB8YQ71_9ASTR</name>
<proteinExistence type="predicted"/>
<sequence>MAGDQEDEPPADMPKAVAAQNSNLGNDLGTLPTPPCVSSSNNFIEHNNDWVTLCSDKGQGQLSSNDLSSEFINCIDADQGHETVTYHPIQSSLDGNDDVGVDASQGDLPPHGVRQPLVEQKIQDAFFSPDKGTMKSDTPPDDGRISSEATACKENIPESRFATSIQSSSSSVPLEIIVDNPALGMFEETPLKKSLESPSAWMSPWSSFVPGPILDTDITIEDIGYLMSPGERSYDALGLMKQLSEHTASAYANAREVLGDETPDSILKKRFTDLNTLGERRVLDFSECVSTRTRDPSASHSNDITFSSPSSYLLKGFR</sequence>
<accession>A0ACB8YQ71</accession>
<dbReference type="EMBL" id="CM042044">
    <property type="protein sequence ID" value="KAI3687084.1"/>
    <property type="molecule type" value="Genomic_DNA"/>
</dbReference>